<dbReference type="InterPro" id="IPR001867">
    <property type="entry name" value="OmpR/PhoB-type_DNA-bd"/>
</dbReference>
<dbReference type="Gene3D" id="3.40.50.300">
    <property type="entry name" value="P-loop containing nucleotide triphosphate hydrolases"/>
    <property type="match status" value="1"/>
</dbReference>
<evidence type="ECO:0000256" key="7">
    <source>
        <dbReference type="PROSITE-ProRule" id="PRU01091"/>
    </source>
</evidence>
<dbReference type="PRINTS" id="PR00364">
    <property type="entry name" value="DISEASERSIST"/>
</dbReference>
<dbReference type="PROSITE" id="PS50005">
    <property type="entry name" value="TPR"/>
    <property type="match status" value="1"/>
</dbReference>
<comment type="similarity">
    <text evidence="1">Belongs to the AfsR/DnrI/RedD regulatory family.</text>
</comment>
<evidence type="ECO:0000256" key="3">
    <source>
        <dbReference type="ARBA" id="ARBA00023015"/>
    </source>
</evidence>
<evidence type="ECO:0000259" key="9">
    <source>
        <dbReference type="PROSITE" id="PS51755"/>
    </source>
</evidence>
<evidence type="ECO:0000313" key="11">
    <source>
        <dbReference type="Proteomes" id="UP001183881"/>
    </source>
</evidence>
<dbReference type="InterPro" id="IPR036388">
    <property type="entry name" value="WH-like_DNA-bd_sf"/>
</dbReference>
<proteinExistence type="inferred from homology"/>
<feature type="repeat" description="TPR" evidence="6">
    <location>
        <begin position="844"/>
        <end position="877"/>
    </location>
</feature>
<keyword evidence="6" id="KW-0802">TPR repeat</keyword>
<dbReference type="InterPro" id="IPR002182">
    <property type="entry name" value="NB-ARC"/>
</dbReference>
<dbReference type="SMART" id="SM00862">
    <property type="entry name" value="Trans_reg_C"/>
    <property type="match status" value="1"/>
</dbReference>
<name>A0ABU2PN33_9ACTN</name>
<reference evidence="11" key="1">
    <citation type="submission" date="2023-07" db="EMBL/GenBank/DDBJ databases">
        <title>30 novel species of actinomycetes from the DSMZ collection.</title>
        <authorList>
            <person name="Nouioui I."/>
        </authorList>
    </citation>
    <scope>NUCLEOTIDE SEQUENCE [LARGE SCALE GENOMIC DNA]</scope>
    <source>
        <strain evidence="11">DSM 41636</strain>
    </source>
</reference>
<feature type="compositionally biased region" description="Pro residues" evidence="8">
    <location>
        <begin position="260"/>
        <end position="275"/>
    </location>
</feature>
<dbReference type="SMART" id="SM01043">
    <property type="entry name" value="BTAD"/>
    <property type="match status" value="1"/>
</dbReference>
<dbReference type="SUPFAM" id="SSF52540">
    <property type="entry name" value="P-loop containing nucleoside triphosphate hydrolases"/>
    <property type="match status" value="1"/>
</dbReference>
<evidence type="ECO:0000256" key="1">
    <source>
        <dbReference type="ARBA" id="ARBA00005820"/>
    </source>
</evidence>
<evidence type="ECO:0000256" key="4">
    <source>
        <dbReference type="ARBA" id="ARBA00023125"/>
    </source>
</evidence>
<evidence type="ECO:0000313" key="10">
    <source>
        <dbReference type="EMBL" id="MDT0393232.1"/>
    </source>
</evidence>
<dbReference type="PROSITE" id="PS51755">
    <property type="entry name" value="OMPR_PHOB"/>
    <property type="match status" value="1"/>
</dbReference>
<dbReference type="SUPFAM" id="SSF48452">
    <property type="entry name" value="TPR-like"/>
    <property type="match status" value="2"/>
</dbReference>
<dbReference type="Pfam" id="PF13424">
    <property type="entry name" value="TPR_12"/>
    <property type="match status" value="2"/>
</dbReference>
<comment type="caution">
    <text evidence="10">The sequence shown here is derived from an EMBL/GenBank/DDBJ whole genome shotgun (WGS) entry which is preliminary data.</text>
</comment>
<organism evidence="10 11">
    <name type="scientific">Streptomyces edwardsiae</name>
    <dbReference type="NCBI Taxonomy" id="3075527"/>
    <lineage>
        <taxon>Bacteria</taxon>
        <taxon>Bacillati</taxon>
        <taxon>Actinomycetota</taxon>
        <taxon>Actinomycetes</taxon>
        <taxon>Kitasatosporales</taxon>
        <taxon>Streptomycetaceae</taxon>
        <taxon>Streptomyces</taxon>
    </lineage>
</organism>
<dbReference type="InterPro" id="IPR027417">
    <property type="entry name" value="P-loop_NTPase"/>
</dbReference>
<dbReference type="EMBL" id="JAVRFA010000001">
    <property type="protein sequence ID" value="MDT0393232.1"/>
    <property type="molecule type" value="Genomic_DNA"/>
</dbReference>
<evidence type="ECO:0000256" key="2">
    <source>
        <dbReference type="ARBA" id="ARBA00023012"/>
    </source>
</evidence>
<keyword evidence="11" id="KW-1185">Reference proteome</keyword>
<dbReference type="Pfam" id="PF00931">
    <property type="entry name" value="NB-ARC"/>
    <property type="match status" value="1"/>
</dbReference>
<dbReference type="SMART" id="SM00028">
    <property type="entry name" value="TPR"/>
    <property type="match status" value="5"/>
</dbReference>
<dbReference type="InterPro" id="IPR019734">
    <property type="entry name" value="TPR_rpt"/>
</dbReference>
<dbReference type="PANTHER" id="PTHR35807:SF1">
    <property type="entry name" value="TRANSCRIPTIONAL REGULATOR REDD"/>
    <property type="match status" value="1"/>
</dbReference>
<accession>A0ABU2PN33</accession>
<dbReference type="Pfam" id="PF03704">
    <property type="entry name" value="BTAD"/>
    <property type="match status" value="1"/>
</dbReference>
<evidence type="ECO:0000256" key="6">
    <source>
        <dbReference type="PROSITE-ProRule" id="PRU00339"/>
    </source>
</evidence>
<dbReference type="Gene3D" id="1.25.40.10">
    <property type="entry name" value="Tetratricopeptide repeat domain"/>
    <property type="match status" value="2"/>
</dbReference>
<dbReference type="InterPro" id="IPR005158">
    <property type="entry name" value="BTAD"/>
</dbReference>
<evidence type="ECO:0000256" key="8">
    <source>
        <dbReference type="SAM" id="MobiDB-lite"/>
    </source>
</evidence>
<feature type="domain" description="OmpR/PhoB-type" evidence="9">
    <location>
        <begin position="1"/>
        <end position="96"/>
    </location>
</feature>
<keyword evidence="5" id="KW-0804">Transcription</keyword>
<dbReference type="InterPro" id="IPR051677">
    <property type="entry name" value="AfsR-DnrI-RedD_regulator"/>
</dbReference>
<evidence type="ECO:0000256" key="5">
    <source>
        <dbReference type="ARBA" id="ARBA00023163"/>
    </source>
</evidence>
<keyword evidence="2" id="KW-0902">Two-component regulatory system</keyword>
<dbReference type="Pfam" id="PF00486">
    <property type="entry name" value="Trans_reg_C"/>
    <property type="match status" value="1"/>
</dbReference>
<dbReference type="InterPro" id="IPR011990">
    <property type="entry name" value="TPR-like_helical_dom_sf"/>
</dbReference>
<dbReference type="RefSeq" id="WP_311640630.1">
    <property type="nucleotide sequence ID" value="NZ_JAVRFA010000001.1"/>
</dbReference>
<dbReference type="PANTHER" id="PTHR35807">
    <property type="entry name" value="TRANSCRIPTIONAL REGULATOR REDD-RELATED"/>
    <property type="match status" value="1"/>
</dbReference>
<keyword evidence="4 7" id="KW-0238">DNA-binding</keyword>
<feature type="region of interest" description="Disordered" evidence="8">
    <location>
        <begin position="249"/>
        <end position="275"/>
    </location>
</feature>
<gene>
    <name evidence="10" type="ORF">RM705_00705</name>
</gene>
<dbReference type="SUPFAM" id="SSF46894">
    <property type="entry name" value="C-terminal effector domain of the bipartite response regulators"/>
    <property type="match status" value="1"/>
</dbReference>
<keyword evidence="3" id="KW-0805">Transcription regulation</keyword>
<sequence>MTVTFGLLGTIEARIDGLLVEDLGHSRQRHVLAALLVDANGPVSTKQLIDRVWAGRPPQRALGTLYSCISRLRRALAPASRDVRIARHAGGYLLTVDASAVDLHHFRRLVAQAGATHRDEQAVDLLEQALGLWRGEAFAAADTPWFNALRAVAHQERLAVELDLADIRLRRGDHARLLSELSARAQQHPLDERVAGQFMTALYRSGRAAEALNLYQAVRRRLADELGTDPGPALQQLHQQVLTAAPALAAPATRSVTRSTPPPIPVPRQLPAPPPLFTGRTRELGLLDSRPGPSAGQAPSVAIFAIGGVGGIGKTWLALHWAHENLECFPDGQLYVNLRGFTPLGEPVQPQTAVRGFLDALGADPATVPADPDAQAALYRSLTSGKRLLIVLDDARDSAQVAPLLPGSPTCTVIVTSRSRLAGLAVAHGARPLTLDTLTDTEARHLLARYLGTDRVAAEPDDVTALLGHCAGLPLALGILAARATMSPDVRLTELAAELHEEQTRLDALYTGDLTADLRTVFAASYRALDPDVARMFRLLGLAPGPDISLPATACLTSLSMPRARALLRGLEAAHLIQESVAGRYRMHDLVRLYAAERTREEPVESSDEALPRLLDFYLHSAHAATGRLDPHRDRVHLTAPRHGVIPQDPADHGAALAWFTAEHPVLLSTVDLAVSTRYDTHAWQLAHALETFFDYRGHWHDWAAVQHTALDAGRRRGDRSWQAGSHRSLGSVYTQMGLLEDGHAHFSRALELYGQLGDRVSQAHTHRGLGWVCDRKGLGREALDHNEQALAHYRQTGHRAGQARSLNNAGWMHIMLSDYRRGLDYCAQAVALNQEIGDRHGEAGAWDSLGYAHHHLAEYTDAIRCYQQALDLDREFGDRYGETEILGHLGDTHLAVGDLDAARVVWSRALDVADEIGHPSIDELRARLNALPRAGLPADRAGRKPGPQLP</sequence>
<dbReference type="CDD" id="cd15831">
    <property type="entry name" value="BTAD"/>
    <property type="match status" value="1"/>
</dbReference>
<dbReference type="InterPro" id="IPR016032">
    <property type="entry name" value="Sig_transdc_resp-reg_C-effctor"/>
</dbReference>
<protein>
    <submittedName>
        <fullName evidence="10">BTAD domain-containing putative transcriptional regulator</fullName>
    </submittedName>
</protein>
<dbReference type="Proteomes" id="UP001183881">
    <property type="component" value="Unassembled WGS sequence"/>
</dbReference>
<feature type="DNA-binding region" description="OmpR/PhoB-type" evidence="7">
    <location>
        <begin position="1"/>
        <end position="96"/>
    </location>
</feature>
<dbReference type="Gene3D" id="1.10.10.10">
    <property type="entry name" value="Winged helix-like DNA-binding domain superfamily/Winged helix DNA-binding domain"/>
    <property type="match status" value="1"/>
</dbReference>